<evidence type="ECO:0000313" key="2">
    <source>
        <dbReference type="EMBL" id="TBN14678.1"/>
    </source>
</evidence>
<name>A0A4V2JAU2_9FLAO</name>
<protein>
    <recommendedName>
        <fullName evidence="4">LSU ribosomal protein L21p</fullName>
    </recommendedName>
</protein>
<dbReference type="RefSeq" id="WP_130937798.1">
    <property type="nucleotide sequence ID" value="NZ_BMEE01000002.1"/>
</dbReference>
<dbReference type="EMBL" id="SIRS01000005">
    <property type="protein sequence ID" value="TBN14678.1"/>
    <property type="molecule type" value="Genomic_DNA"/>
</dbReference>
<keyword evidence="1" id="KW-1133">Transmembrane helix</keyword>
<keyword evidence="1" id="KW-0472">Membrane</keyword>
<evidence type="ECO:0008006" key="4">
    <source>
        <dbReference type="Google" id="ProtNLM"/>
    </source>
</evidence>
<dbReference type="AlphaFoldDB" id="A0A4V2JAU2"/>
<reference evidence="2 3" key="1">
    <citation type="journal article" date="2015" name="Int. J. Syst. Evol. Microbiol.">
        <title>Hyunsoonleella pacifica sp. nov., isolated from seawater of South Pacific Gyre.</title>
        <authorList>
            <person name="Gao X."/>
            <person name="Zhang Z."/>
            <person name="Dai X."/>
            <person name="Zhang X.H."/>
        </authorList>
    </citation>
    <scope>NUCLEOTIDE SEQUENCE [LARGE SCALE GENOMIC DNA]</scope>
    <source>
        <strain evidence="2 3">SW033</strain>
    </source>
</reference>
<dbReference type="OrthoDB" id="1493222at2"/>
<evidence type="ECO:0000313" key="3">
    <source>
        <dbReference type="Proteomes" id="UP000292372"/>
    </source>
</evidence>
<gene>
    <name evidence="2" type="ORF">EYD46_14010</name>
</gene>
<accession>A0A4V2JAU2</accession>
<organism evidence="2 3">
    <name type="scientific">Hyunsoonleella pacifica</name>
    <dbReference type="NCBI Taxonomy" id="1080224"/>
    <lineage>
        <taxon>Bacteria</taxon>
        <taxon>Pseudomonadati</taxon>
        <taxon>Bacteroidota</taxon>
        <taxon>Flavobacteriia</taxon>
        <taxon>Flavobacteriales</taxon>
        <taxon>Flavobacteriaceae</taxon>
    </lineage>
</organism>
<keyword evidence="1" id="KW-0812">Transmembrane</keyword>
<dbReference type="Proteomes" id="UP000292372">
    <property type="component" value="Unassembled WGS sequence"/>
</dbReference>
<feature type="transmembrane region" description="Helical" evidence="1">
    <location>
        <begin position="6"/>
        <end position="28"/>
    </location>
</feature>
<sequence length="183" mass="19880">MTFLAIHIPCWLIPILVGLISAILGYLLGKLSGGGSNNNNCEDRLVKLQAELDACKSSKLSLEGDLKSTKASLASSLTAATATLIPFDAAAAKAVFGKKIKENDLTIVEGIGPKIQELFHNHDVKTWKALSECTVDKCQSVLDSGGERFKMHKPGTWPKQAQLAYEGKWQELLKWQDELDGGK</sequence>
<comment type="caution">
    <text evidence="2">The sequence shown here is derived from an EMBL/GenBank/DDBJ whole genome shotgun (WGS) entry which is preliminary data.</text>
</comment>
<evidence type="ECO:0000256" key="1">
    <source>
        <dbReference type="SAM" id="Phobius"/>
    </source>
</evidence>
<proteinExistence type="predicted"/>
<keyword evidence="3" id="KW-1185">Reference proteome</keyword>